<evidence type="ECO:0000256" key="2">
    <source>
        <dbReference type="ARBA" id="ARBA00007703"/>
    </source>
</evidence>
<evidence type="ECO:0000313" key="5">
    <source>
        <dbReference type="Proteomes" id="UP000070529"/>
    </source>
</evidence>
<dbReference type="Gene3D" id="1.20.58.300">
    <property type="entry name" value="FlgN-like"/>
    <property type="match status" value="1"/>
</dbReference>
<dbReference type="AlphaFoldDB" id="A0A135I6I2"/>
<protein>
    <recommendedName>
        <fullName evidence="6">LfgN</fullName>
    </recommendedName>
</protein>
<comment type="function">
    <text evidence="1">Required for the efficient initiation of filament assembly.</text>
</comment>
<accession>A0A135I6I2</accession>
<comment type="caution">
    <text evidence="4">The sequence shown here is derived from an EMBL/GenBank/DDBJ whole genome shotgun (WGS) entry which is preliminary data.</text>
</comment>
<evidence type="ECO:0000256" key="1">
    <source>
        <dbReference type="ARBA" id="ARBA00002397"/>
    </source>
</evidence>
<dbReference type="Pfam" id="PF05130">
    <property type="entry name" value="FlgN"/>
    <property type="match status" value="1"/>
</dbReference>
<dbReference type="SUPFAM" id="SSF140566">
    <property type="entry name" value="FlgN-like"/>
    <property type="match status" value="1"/>
</dbReference>
<comment type="similarity">
    <text evidence="2">Belongs to the FlgN family.</text>
</comment>
<dbReference type="RefSeq" id="WP_067417784.1">
    <property type="nucleotide sequence ID" value="NZ_LNTY01000036.1"/>
</dbReference>
<keyword evidence="3" id="KW-1005">Bacterial flagellum biogenesis</keyword>
<evidence type="ECO:0000256" key="3">
    <source>
        <dbReference type="ARBA" id="ARBA00022795"/>
    </source>
</evidence>
<dbReference type="STRING" id="294935.ATN88_19005"/>
<dbReference type="InterPro" id="IPR007809">
    <property type="entry name" value="FlgN-like"/>
</dbReference>
<name>A0A135I6I2_9GAMM</name>
<dbReference type="InterPro" id="IPR036679">
    <property type="entry name" value="FlgN-like_sf"/>
</dbReference>
<gene>
    <name evidence="4" type="ORF">ATN88_19005</name>
</gene>
<proteinExistence type="inferred from homology"/>
<organism evidence="4 5">
    <name type="scientific">Enterovibrio coralii</name>
    <dbReference type="NCBI Taxonomy" id="294935"/>
    <lineage>
        <taxon>Bacteria</taxon>
        <taxon>Pseudomonadati</taxon>
        <taxon>Pseudomonadota</taxon>
        <taxon>Gammaproteobacteria</taxon>
        <taxon>Vibrionales</taxon>
        <taxon>Vibrionaceae</taxon>
        <taxon>Enterovibrio</taxon>
    </lineage>
</organism>
<evidence type="ECO:0008006" key="6">
    <source>
        <dbReference type="Google" id="ProtNLM"/>
    </source>
</evidence>
<keyword evidence="5" id="KW-1185">Reference proteome</keyword>
<dbReference type="OrthoDB" id="5874663at2"/>
<evidence type="ECO:0000313" key="4">
    <source>
        <dbReference type="EMBL" id="KXF81060.1"/>
    </source>
</evidence>
<dbReference type="Proteomes" id="UP000070529">
    <property type="component" value="Unassembled WGS sequence"/>
</dbReference>
<dbReference type="GO" id="GO:0044780">
    <property type="term" value="P:bacterial-type flagellum assembly"/>
    <property type="evidence" value="ECO:0007669"/>
    <property type="project" value="InterPro"/>
</dbReference>
<reference evidence="4 5" key="1">
    <citation type="submission" date="2015-11" db="EMBL/GenBank/DDBJ databases">
        <title>Genomic Taxonomy of the Vibrionaceae.</title>
        <authorList>
            <person name="Gomez-Gil B."/>
            <person name="Enciso-Ibarra J."/>
        </authorList>
    </citation>
    <scope>NUCLEOTIDE SEQUENCE [LARGE SCALE GENOMIC DNA]</scope>
    <source>
        <strain evidence="4 5">CAIM 912</strain>
    </source>
</reference>
<dbReference type="EMBL" id="LNTY01000036">
    <property type="protein sequence ID" value="KXF81060.1"/>
    <property type="molecule type" value="Genomic_DNA"/>
</dbReference>
<sequence length="144" mass="16422">MAPNATQLIQYFLQTVSHDIKHYEQLLDLLKRQRVLYVSFDAVALQENLAAQQPLLNTLKTSSRQRQDCLKQLGLEDSNRGVSRLQNALPSALKKKAMVQWDSLQRLVEQCQQYNNDNGQVSASFHEMISGVIKPAADIYHEQP</sequence>